<dbReference type="InterPro" id="IPR011663">
    <property type="entry name" value="UTRA"/>
</dbReference>
<protein>
    <submittedName>
        <fullName evidence="3">UTRA domain-containing protein</fullName>
    </submittedName>
</protein>
<feature type="domain" description="UbiC transcription regulator-associated" evidence="2">
    <location>
        <begin position="89"/>
        <end position="213"/>
    </location>
</feature>
<evidence type="ECO:0000256" key="1">
    <source>
        <dbReference type="SAM" id="MobiDB-lite"/>
    </source>
</evidence>
<feature type="compositionally biased region" description="Basic residues" evidence="1">
    <location>
        <begin position="56"/>
        <end position="66"/>
    </location>
</feature>
<dbReference type="AlphaFoldDB" id="A0A545B004"/>
<dbReference type="Gene3D" id="3.40.1410.10">
    <property type="entry name" value="Chorismate lyase-like"/>
    <property type="match status" value="1"/>
</dbReference>
<dbReference type="InterPro" id="IPR028978">
    <property type="entry name" value="Chorismate_lyase_/UTRA_dom_sf"/>
</dbReference>
<dbReference type="GO" id="GO:0006355">
    <property type="term" value="P:regulation of DNA-templated transcription"/>
    <property type="evidence" value="ECO:0007669"/>
    <property type="project" value="InterPro"/>
</dbReference>
<reference evidence="3 4" key="1">
    <citation type="submission" date="2019-07" db="EMBL/GenBank/DDBJ databases">
        <title>Cryptosporangium phraense sp. nov., isolated from plant litter.</title>
        <authorList>
            <person name="Suriyachadkun C."/>
        </authorList>
    </citation>
    <scope>NUCLEOTIDE SEQUENCE [LARGE SCALE GENOMIC DNA]</scope>
    <source>
        <strain evidence="3 4">A-T 5661</strain>
    </source>
</reference>
<dbReference type="Pfam" id="PF07702">
    <property type="entry name" value="UTRA"/>
    <property type="match status" value="1"/>
</dbReference>
<dbReference type="OrthoDB" id="4532751at2"/>
<dbReference type="Proteomes" id="UP000317982">
    <property type="component" value="Unassembled WGS sequence"/>
</dbReference>
<dbReference type="EMBL" id="VIRS01000001">
    <property type="protein sequence ID" value="TQS46902.1"/>
    <property type="molecule type" value="Genomic_DNA"/>
</dbReference>
<organism evidence="3 4">
    <name type="scientific">Cryptosporangium phraense</name>
    <dbReference type="NCBI Taxonomy" id="2593070"/>
    <lineage>
        <taxon>Bacteria</taxon>
        <taxon>Bacillati</taxon>
        <taxon>Actinomycetota</taxon>
        <taxon>Actinomycetes</taxon>
        <taxon>Cryptosporangiales</taxon>
        <taxon>Cryptosporangiaceae</taxon>
        <taxon>Cryptosporangium</taxon>
    </lineage>
</organism>
<dbReference type="SUPFAM" id="SSF64288">
    <property type="entry name" value="Chorismate lyase-like"/>
    <property type="match status" value="1"/>
</dbReference>
<proteinExistence type="predicted"/>
<keyword evidence="4" id="KW-1185">Reference proteome</keyword>
<evidence type="ECO:0000259" key="2">
    <source>
        <dbReference type="SMART" id="SM00866"/>
    </source>
</evidence>
<gene>
    <name evidence="3" type="ORF">FL583_01090</name>
</gene>
<evidence type="ECO:0000313" key="4">
    <source>
        <dbReference type="Proteomes" id="UP000317982"/>
    </source>
</evidence>
<evidence type="ECO:0000313" key="3">
    <source>
        <dbReference type="EMBL" id="TQS46902.1"/>
    </source>
</evidence>
<comment type="caution">
    <text evidence="3">The sequence shown here is derived from an EMBL/GenBank/DDBJ whole genome shotgun (WGS) entry which is preliminary data.</text>
</comment>
<accession>A0A545B004</accession>
<feature type="compositionally biased region" description="Basic and acidic residues" evidence="1">
    <location>
        <begin position="67"/>
        <end position="79"/>
    </location>
</feature>
<name>A0A545B004_9ACTN</name>
<feature type="region of interest" description="Disordered" evidence="1">
    <location>
        <begin position="1"/>
        <end position="83"/>
    </location>
</feature>
<dbReference type="InParanoid" id="A0A545B004"/>
<dbReference type="GO" id="GO:0003677">
    <property type="term" value="F:DNA binding"/>
    <property type="evidence" value="ECO:0007669"/>
    <property type="project" value="InterPro"/>
</dbReference>
<sequence>MARAGRTQRERVRDGVAGPARAGPGRRGDGRAVAAPGGQGRVLRSDDEPGRPVPRAGRHRGRRALVHRSDERGRPERGTRAAGPSVGIVTADQIRGQILTGQLQPGDEVPAIEELQREGWTEGTRVRRRPDSVVRDLARPIPDVTEVAGRLAAQGSPVDEVIESVRAALPTPEQVATLDVPAGLPVLLVRREFWSDGDLVEWTEFVLPGESTELRYALPT</sequence>
<dbReference type="SMART" id="SM00866">
    <property type="entry name" value="UTRA"/>
    <property type="match status" value="1"/>
</dbReference>